<dbReference type="InterPro" id="IPR017972">
    <property type="entry name" value="Cyt_P450_CS"/>
</dbReference>
<evidence type="ECO:0000256" key="4">
    <source>
        <dbReference type="RuleBase" id="RU000461"/>
    </source>
</evidence>
<keyword evidence="6" id="KW-1185">Reference proteome</keyword>
<reference evidence="5 6" key="1">
    <citation type="submission" date="2019-06" db="EMBL/GenBank/DDBJ databases">
        <title>Sequencing the genomes of 1000 actinobacteria strains.</title>
        <authorList>
            <person name="Klenk H.-P."/>
        </authorList>
    </citation>
    <scope>NUCLEOTIDE SEQUENCE [LARGE SCALE GENOMIC DNA]</scope>
    <source>
        <strain evidence="5 6">DSM 45301</strain>
    </source>
</reference>
<dbReference type="PRINTS" id="PR00385">
    <property type="entry name" value="P450"/>
</dbReference>
<comment type="similarity">
    <text evidence="2 4">Belongs to the cytochrome P450 family.</text>
</comment>
<keyword evidence="3 4" id="KW-0479">Metal-binding</keyword>
<evidence type="ECO:0000313" key="6">
    <source>
        <dbReference type="Proteomes" id="UP000315677"/>
    </source>
</evidence>
<evidence type="ECO:0000256" key="2">
    <source>
        <dbReference type="ARBA" id="ARBA00010617"/>
    </source>
</evidence>
<feature type="binding site" description="axial binding residue" evidence="3">
    <location>
        <position position="378"/>
    </location>
    <ligand>
        <name>heme</name>
        <dbReference type="ChEBI" id="CHEBI:30413"/>
    </ligand>
    <ligandPart>
        <name>Fe</name>
        <dbReference type="ChEBI" id="CHEBI:18248"/>
    </ligandPart>
</feature>
<dbReference type="PROSITE" id="PS00086">
    <property type="entry name" value="CYTOCHROME_P450"/>
    <property type="match status" value="1"/>
</dbReference>
<dbReference type="EMBL" id="VFPA01000003">
    <property type="protein sequence ID" value="TQM09396.1"/>
    <property type="molecule type" value="Genomic_DNA"/>
</dbReference>
<proteinExistence type="inferred from homology"/>
<comment type="cofactor">
    <cofactor evidence="1 3">
        <name>heme</name>
        <dbReference type="ChEBI" id="CHEBI:30413"/>
    </cofactor>
</comment>
<dbReference type="GO" id="GO:0020037">
    <property type="term" value="F:heme binding"/>
    <property type="evidence" value="ECO:0007669"/>
    <property type="project" value="InterPro"/>
</dbReference>
<evidence type="ECO:0000256" key="1">
    <source>
        <dbReference type="ARBA" id="ARBA00001971"/>
    </source>
</evidence>
<dbReference type="InterPro" id="IPR002401">
    <property type="entry name" value="Cyt_P450_E_grp-I"/>
</dbReference>
<dbReference type="GO" id="GO:0016705">
    <property type="term" value="F:oxidoreductase activity, acting on paired donors, with incorporation or reduction of molecular oxygen"/>
    <property type="evidence" value="ECO:0007669"/>
    <property type="project" value="InterPro"/>
</dbReference>
<sequence length="451" mass="49299">MDSALPPGSRLPTPVQTALLWGLPRWWLDRCHRRYGDVFAVRAAPMGTLVYLADPDDIRTVFAGDPAVYRAGEANSVLSGIVGDSSVLVLDGQRHRERRRQMLPPFHRDAVRRQAGQMAAIAAADVARWPVQREFAVAPRMSAITLEVILQVVIGSRDEGRLAALRRALPPVVDMGVLATAALARPSLMARRPWRGVRRVRAEADRLLRAEIAACRADPALDERTDVLAMLVRTTDEDGRGMTDAELRDQLMTLLLAGHETTATGLSWTLERLVRHPDVLARAVRAADSGDDEYLDAVVRETLRVRPVIFDVARRLAAPVALGGHRLPAGVVVSPAIGFVQRSARHYPEPLRFDPDRMVGATLTPTTWLPFGGGGRRCLGATFAQVEMRVVLGEVLRRVELSTTSAPAERQRAKHITFVPHRGARIRVRARRPDARAGIPAAAAAPSHGGA</sequence>
<gene>
    <name evidence="5" type="ORF">FB558_5155</name>
</gene>
<dbReference type="Pfam" id="PF00067">
    <property type="entry name" value="p450"/>
    <property type="match status" value="1"/>
</dbReference>
<keyword evidence="4" id="KW-0560">Oxidoreductase</keyword>
<evidence type="ECO:0000313" key="5">
    <source>
        <dbReference type="EMBL" id="TQM09396.1"/>
    </source>
</evidence>
<name>A0A543DJ84_9PSEU</name>
<dbReference type="InterPro" id="IPR001128">
    <property type="entry name" value="Cyt_P450"/>
</dbReference>
<dbReference type="PANTHER" id="PTHR24305">
    <property type="entry name" value="CYTOCHROME P450"/>
    <property type="match status" value="1"/>
</dbReference>
<dbReference type="CDD" id="cd11053">
    <property type="entry name" value="CYP110-like"/>
    <property type="match status" value="1"/>
</dbReference>
<keyword evidence="3 4" id="KW-0408">Iron</keyword>
<dbReference type="GO" id="GO:0005506">
    <property type="term" value="F:iron ion binding"/>
    <property type="evidence" value="ECO:0007669"/>
    <property type="project" value="InterPro"/>
</dbReference>
<dbReference type="PANTHER" id="PTHR24305:SF166">
    <property type="entry name" value="CYTOCHROME P450 12A4, MITOCHONDRIAL-RELATED"/>
    <property type="match status" value="1"/>
</dbReference>
<dbReference type="PRINTS" id="PR00463">
    <property type="entry name" value="EP450I"/>
</dbReference>
<dbReference type="RefSeq" id="WP_142057556.1">
    <property type="nucleotide sequence ID" value="NZ_VFPA01000003.1"/>
</dbReference>
<accession>A0A543DJ84</accession>
<dbReference type="InterPro" id="IPR036396">
    <property type="entry name" value="Cyt_P450_sf"/>
</dbReference>
<dbReference type="Gene3D" id="1.10.630.10">
    <property type="entry name" value="Cytochrome P450"/>
    <property type="match status" value="1"/>
</dbReference>
<dbReference type="GO" id="GO:0004497">
    <property type="term" value="F:monooxygenase activity"/>
    <property type="evidence" value="ECO:0007669"/>
    <property type="project" value="UniProtKB-KW"/>
</dbReference>
<protein>
    <submittedName>
        <fullName evidence="5">Cytochrome P450</fullName>
    </submittedName>
</protein>
<dbReference type="OrthoDB" id="5290182at2"/>
<dbReference type="AlphaFoldDB" id="A0A543DJ84"/>
<keyword evidence="4" id="KW-0503">Monooxygenase</keyword>
<evidence type="ECO:0000256" key="3">
    <source>
        <dbReference type="PIRSR" id="PIRSR602401-1"/>
    </source>
</evidence>
<keyword evidence="3 4" id="KW-0349">Heme</keyword>
<dbReference type="Proteomes" id="UP000315677">
    <property type="component" value="Unassembled WGS sequence"/>
</dbReference>
<dbReference type="InterPro" id="IPR050121">
    <property type="entry name" value="Cytochrome_P450_monoxygenase"/>
</dbReference>
<dbReference type="SUPFAM" id="SSF48264">
    <property type="entry name" value="Cytochrome P450"/>
    <property type="match status" value="1"/>
</dbReference>
<comment type="caution">
    <text evidence="5">The sequence shown here is derived from an EMBL/GenBank/DDBJ whole genome shotgun (WGS) entry which is preliminary data.</text>
</comment>
<organism evidence="5 6">
    <name type="scientific">Pseudonocardia kunmingensis</name>
    <dbReference type="NCBI Taxonomy" id="630975"/>
    <lineage>
        <taxon>Bacteria</taxon>
        <taxon>Bacillati</taxon>
        <taxon>Actinomycetota</taxon>
        <taxon>Actinomycetes</taxon>
        <taxon>Pseudonocardiales</taxon>
        <taxon>Pseudonocardiaceae</taxon>
        <taxon>Pseudonocardia</taxon>
    </lineage>
</organism>